<dbReference type="Proteomes" id="UP001186974">
    <property type="component" value="Unassembled WGS sequence"/>
</dbReference>
<keyword evidence="2" id="KW-1185">Reference proteome</keyword>
<dbReference type="EMBL" id="JAWDJW010000829">
    <property type="protein sequence ID" value="KAK3079950.1"/>
    <property type="molecule type" value="Genomic_DNA"/>
</dbReference>
<gene>
    <name evidence="1" type="ORF">LTS18_003515</name>
</gene>
<evidence type="ECO:0000313" key="2">
    <source>
        <dbReference type="Proteomes" id="UP001186974"/>
    </source>
</evidence>
<comment type="caution">
    <text evidence="1">The sequence shown here is derived from an EMBL/GenBank/DDBJ whole genome shotgun (WGS) entry which is preliminary data.</text>
</comment>
<evidence type="ECO:0000313" key="1">
    <source>
        <dbReference type="EMBL" id="KAK3079950.1"/>
    </source>
</evidence>
<name>A0ACC3DT44_9PEZI</name>
<organism evidence="1 2">
    <name type="scientific">Coniosporium uncinatum</name>
    <dbReference type="NCBI Taxonomy" id="93489"/>
    <lineage>
        <taxon>Eukaryota</taxon>
        <taxon>Fungi</taxon>
        <taxon>Dikarya</taxon>
        <taxon>Ascomycota</taxon>
        <taxon>Pezizomycotina</taxon>
        <taxon>Dothideomycetes</taxon>
        <taxon>Dothideomycetes incertae sedis</taxon>
        <taxon>Coniosporium</taxon>
    </lineage>
</organism>
<accession>A0ACC3DT44</accession>
<proteinExistence type="predicted"/>
<protein>
    <submittedName>
        <fullName evidence="1">Uncharacterized protein</fullName>
    </submittedName>
</protein>
<reference evidence="1" key="1">
    <citation type="submission" date="2024-09" db="EMBL/GenBank/DDBJ databases">
        <title>Black Yeasts Isolated from many extreme environments.</title>
        <authorList>
            <person name="Coleine C."/>
            <person name="Stajich J.E."/>
            <person name="Selbmann L."/>
        </authorList>
    </citation>
    <scope>NUCLEOTIDE SEQUENCE</scope>
    <source>
        <strain evidence="1">CCFEE 5737</strain>
    </source>
</reference>
<sequence>MSISKKPKSLAEQIAEAEDPVPIDFDPEDAGDANSYDESDADELLGDGVNGREHYEAVGKSKLRKRDIAPLGPRYEGSRVSRSAALVEDEDDPFGRVQYDGEESEDEDQDKSNAIAREDPEDDGSDDESNIEDDKDEIADAQSDLQDSMSEGEMADGDIEEDSTASQPQGSGVDRTELRKIMAEEQKSVAATISQAAKADIDKGQAVKKQRKTFDTLLNTRISLQKALVATNSMTAVDDTAERKSTAQDAVNGAEAAAMTLWNNLNSLRFNIGTARTGQKRKRGSFDSKTPSPAIWAEMQLHETSNMPHRQVVLHKWSNKARGVSALPRSGRLNNNVQQQTITDVLNLQLADPTRLIKRTQMPRSCAPIQAKLVTATEDPDIYDDADFYGLLLKELLEQKGQDAAVAGADFAPQSQWQAAREAKTKKNVDTKASKGRKLRYTVHEKLQNFMAPEDRTTWTQRQTDDLFSSLFGKGVGLREEFEEREEQSEGEEGLLLFRS</sequence>